<evidence type="ECO:0000313" key="1">
    <source>
        <dbReference type="EMBL" id="KAH7978556.1"/>
    </source>
</evidence>
<comment type="caution">
    <text evidence="1">The sequence shown here is derived from an EMBL/GenBank/DDBJ whole genome shotgun (WGS) entry which is preliminary data.</text>
</comment>
<sequence>MQRVVQEEAAEPKGVGRLSVGVGPILPGGPANPCVKPVLNGPTSRSSYAVGSMSPPPSHCPKVNALFCMDSMPWILSNIDNDARPPPNSYSRLTRVLSLSTAMLDGSSKSSMVPLFGTSAVSSSLAAV</sequence>
<protein>
    <submittedName>
        <fullName evidence="1">Uncharacterized protein</fullName>
    </submittedName>
</protein>
<reference evidence="1" key="1">
    <citation type="submission" date="2020-05" db="EMBL/GenBank/DDBJ databases">
        <title>Large-scale comparative analyses of tick genomes elucidate their genetic diversity and vector capacities.</title>
        <authorList>
            <person name="Jia N."/>
            <person name="Wang J."/>
            <person name="Shi W."/>
            <person name="Du L."/>
            <person name="Sun Y."/>
            <person name="Zhan W."/>
            <person name="Jiang J."/>
            <person name="Wang Q."/>
            <person name="Zhang B."/>
            <person name="Ji P."/>
            <person name="Sakyi L.B."/>
            <person name="Cui X."/>
            <person name="Yuan T."/>
            <person name="Jiang B."/>
            <person name="Yang W."/>
            <person name="Lam T.T.-Y."/>
            <person name="Chang Q."/>
            <person name="Ding S."/>
            <person name="Wang X."/>
            <person name="Zhu J."/>
            <person name="Ruan X."/>
            <person name="Zhao L."/>
            <person name="Wei J."/>
            <person name="Que T."/>
            <person name="Du C."/>
            <person name="Cheng J."/>
            <person name="Dai P."/>
            <person name="Han X."/>
            <person name="Huang E."/>
            <person name="Gao Y."/>
            <person name="Liu J."/>
            <person name="Shao H."/>
            <person name="Ye R."/>
            <person name="Li L."/>
            <person name="Wei W."/>
            <person name="Wang X."/>
            <person name="Wang C."/>
            <person name="Yang T."/>
            <person name="Huo Q."/>
            <person name="Li W."/>
            <person name="Guo W."/>
            <person name="Chen H."/>
            <person name="Zhou L."/>
            <person name="Ni X."/>
            <person name="Tian J."/>
            <person name="Zhou Y."/>
            <person name="Sheng Y."/>
            <person name="Liu T."/>
            <person name="Pan Y."/>
            <person name="Xia L."/>
            <person name="Li J."/>
            <person name="Zhao F."/>
            <person name="Cao W."/>
        </authorList>
    </citation>
    <scope>NUCLEOTIDE SEQUENCE</scope>
    <source>
        <strain evidence="1">Dsil-2018</strain>
    </source>
</reference>
<evidence type="ECO:0000313" key="2">
    <source>
        <dbReference type="Proteomes" id="UP000821865"/>
    </source>
</evidence>
<dbReference type="EMBL" id="CM023470">
    <property type="protein sequence ID" value="KAH7978556.1"/>
    <property type="molecule type" value="Genomic_DNA"/>
</dbReference>
<proteinExistence type="predicted"/>
<dbReference type="Proteomes" id="UP000821865">
    <property type="component" value="Chromosome 1"/>
</dbReference>
<name>A0ACB8DW34_DERSI</name>
<accession>A0ACB8DW34</accession>
<organism evidence="1 2">
    <name type="scientific">Dermacentor silvarum</name>
    <name type="common">Tick</name>
    <dbReference type="NCBI Taxonomy" id="543639"/>
    <lineage>
        <taxon>Eukaryota</taxon>
        <taxon>Metazoa</taxon>
        <taxon>Ecdysozoa</taxon>
        <taxon>Arthropoda</taxon>
        <taxon>Chelicerata</taxon>
        <taxon>Arachnida</taxon>
        <taxon>Acari</taxon>
        <taxon>Parasitiformes</taxon>
        <taxon>Ixodida</taxon>
        <taxon>Ixodoidea</taxon>
        <taxon>Ixodidae</taxon>
        <taxon>Rhipicephalinae</taxon>
        <taxon>Dermacentor</taxon>
    </lineage>
</organism>
<keyword evidence="2" id="KW-1185">Reference proteome</keyword>
<gene>
    <name evidence="1" type="ORF">HPB49_005872</name>
</gene>